<accession>A0A3N1PBM8</accession>
<sequence length="400" mass="43172">MFEFGPILRTLWRNKTGALLIMLQTALTLAIVVNAAFIITQRQAKIDRPTGVDEANTFTLSVIPIQAGDKHYADVERDMIALNQLPDVVSASIVNSAPLSSSGSTNTMRAEDNKPGIGEVESNVFNTDQRGLDTFGLKLLAGRNFTANDMTVTSSLDGKTPTVCIVTRQLANKLFGKGVDPIGKLVTPGVQVIGVASDTIGAYPNSDVAGDVVLVPQFYTNFNLRYLIRVKPGQLDAMMKKVPDVLNNLDNQRVITSVRSLLSYKRSAYRSDQATISMLSVTMVLISLVTGLGIVGLTLLWVNQRRKQIGTRRALGATKLMVVRYFLVENGIIIGAGIVLGCALALFANHLMVQHYQMKALEVGYLAGGVVAVWLLGLLAALMPAWRAAQVSPSLATRSV</sequence>
<feature type="transmembrane region" description="Helical" evidence="8">
    <location>
        <begin position="363"/>
        <end position="386"/>
    </location>
</feature>
<keyword evidence="12" id="KW-1185">Reference proteome</keyword>
<comment type="caution">
    <text evidence="11">The sequence shown here is derived from an EMBL/GenBank/DDBJ whole genome shotgun (WGS) entry which is preliminary data.</text>
</comment>
<evidence type="ECO:0000256" key="2">
    <source>
        <dbReference type="ARBA" id="ARBA00022475"/>
    </source>
</evidence>
<name>A0A3N1PBM8_9GAMM</name>
<dbReference type="Pfam" id="PF12704">
    <property type="entry name" value="MacB_PCD"/>
    <property type="match status" value="1"/>
</dbReference>
<organism evidence="11 12">
    <name type="scientific">Gallaecimonas pentaromativorans</name>
    <dbReference type="NCBI Taxonomy" id="584787"/>
    <lineage>
        <taxon>Bacteria</taxon>
        <taxon>Pseudomonadati</taxon>
        <taxon>Pseudomonadota</taxon>
        <taxon>Gammaproteobacteria</taxon>
        <taxon>Enterobacterales</taxon>
        <taxon>Gallaecimonadaceae</taxon>
        <taxon>Gallaecimonas</taxon>
    </lineage>
</organism>
<comment type="subcellular location">
    <subcellularLocation>
        <location evidence="1">Cell membrane</location>
        <topology evidence="1">Multi-pass membrane protein</topology>
    </subcellularLocation>
</comment>
<keyword evidence="3 8" id="KW-0812">Transmembrane</keyword>
<dbReference type="Pfam" id="PF02687">
    <property type="entry name" value="FtsX"/>
    <property type="match status" value="1"/>
</dbReference>
<dbReference type="GO" id="GO:0022857">
    <property type="term" value="F:transmembrane transporter activity"/>
    <property type="evidence" value="ECO:0007669"/>
    <property type="project" value="TreeGrafter"/>
</dbReference>
<dbReference type="InterPro" id="IPR003838">
    <property type="entry name" value="ABC3_permease_C"/>
</dbReference>
<feature type="transmembrane region" description="Helical" evidence="8">
    <location>
        <begin position="276"/>
        <end position="302"/>
    </location>
</feature>
<evidence type="ECO:0000256" key="5">
    <source>
        <dbReference type="ARBA" id="ARBA00023136"/>
    </source>
</evidence>
<gene>
    <name evidence="11" type="ORF">EDC28_107121</name>
</gene>
<dbReference type="InterPro" id="IPR025857">
    <property type="entry name" value="MacB_PCD"/>
</dbReference>
<feature type="domain" description="ABC3 transporter permease C-terminal" evidence="9">
    <location>
        <begin position="281"/>
        <end position="393"/>
    </location>
</feature>
<dbReference type="GO" id="GO:0005886">
    <property type="term" value="C:plasma membrane"/>
    <property type="evidence" value="ECO:0007669"/>
    <property type="project" value="UniProtKB-SubCell"/>
</dbReference>
<dbReference type="EMBL" id="RJUL01000007">
    <property type="protein sequence ID" value="ROQ24240.1"/>
    <property type="molecule type" value="Genomic_DNA"/>
</dbReference>
<evidence type="ECO:0000256" key="4">
    <source>
        <dbReference type="ARBA" id="ARBA00022989"/>
    </source>
</evidence>
<protein>
    <submittedName>
        <fullName evidence="11">Putative ABC transport system permease protein</fullName>
    </submittedName>
</protein>
<feature type="region of interest" description="Disordered" evidence="7">
    <location>
        <begin position="101"/>
        <end position="121"/>
    </location>
</feature>
<dbReference type="PANTHER" id="PTHR30572">
    <property type="entry name" value="MEMBRANE COMPONENT OF TRANSPORTER-RELATED"/>
    <property type="match status" value="1"/>
</dbReference>
<evidence type="ECO:0000313" key="12">
    <source>
        <dbReference type="Proteomes" id="UP000268033"/>
    </source>
</evidence>
<dbReference type="AlphaFoldDB" id="A0A3N1PBM8"/>
<evidence type="ECO:0000259" key="9">
    <source>
        <dbReference type="Pfam" id="PF02687"/>
    </source>
</evidence>
<feature type="transmembrane region" description="Helical" evidence="8">
    <location>
        <begin position="322"/>
        <end position="351"/>
    </location>
</feature>
<feature type="transmembrane region" description="Helical" evidence="8">
    <location>
        <begin position="20"/>
        <end position="39"/>
    </location>
</feature>
<evidence type="ECO:0000313" key="11">
    <source>
        <dbReference type="EMBL" id="ROQ24240.1"/>
    </source>
</evidence>
<keyword evidence="2" id="KW-1003">Cell membrane</keyword>
<evidence type="ECO:0000256" key="7">
    <source>
        <dbReference type="SAM" id="MobiDB-lite"/>
    </source>
</evidence>
<keyword evidence="4 8" id="KW-1133">Transmembrane helix</keyword>
<feature type="domain" description="MacB-like periplasmic core" evidence="10">
    <location>
        <begin position="26"/>
        <end position="238"/>
    </location>
</feature>
<comment type="similarity">
    <text evidence="6">Belongs to the ABC-4 integral membrane protein family.</text>
</comment>
<dbReference type="Proteomes" id="UP000268033">
    <property type="component" value="Unassembled WGS sequence"/>
</dbReference>
<keyword evidence="5 8" id="KW-0472">Membrane</keyword>
<evidence type="ECO:0000259" key="10">
    <source>
        <dbReference type="Pfam" id="PF12704"/>
    </source>
</evidence>
<dbReference type="InterPro" id="IPR050250">
    <property type="entry name" value="Macrolide_Exporter_MacB"/>
</dbReference>
<evidence type="ECO:0000256" key="8">
    <source>
        <dbReference type="SAM" id="Phobius"/>
    </source>
</evidence>
<evidence type="ECO:0000256" key="3">
    <source>
        <dbReference type="ARBA" id="ARBA00022692"/>
    </source>
</evidence>
<dbReference type="PANTHER" id="PTHR30572:SF4">
    <property type="entry name" value="ABC TRANSPORTER PERMEASE YTRF"/>
    <property type="match status" value="1"/>
</dbReference>
<reference evidence="11 12" key="1">
    <citation type="submission" date="2018-11" db="EMBL/GenBank/DDBJ databases">
        <title>Genomic Encyclopedia of Type Strains, Phase IV (KMG-IV): sequencing the most valuable type-strain genomes for metagenomic binning, comparative biology and taxonomic classification.</title>
        <authorList>
            <person name="Goeker M."/>
        </authorList>
    </citation>
    <scope>NUCLEOTIDE SEQUENCE [LARGE SCALE GENOMIC DNA]</scope>
    <source>
        <strain evidence="11 12">DSM 21945</strain>
    </source>
</reference>
<dbReference type="STRING" id="584787.GCA_001247655_00685"/>
<evidence type="ECO:0000256" key="6">
    <source>
        <dbReference type="ARBA" id="ARBA00038076"/>
    </source>
</evidence>
<dbReference type="RefSeq" id="WP_123421989.1">
    <property type="nucleotide sequence ID" value="NZ_JBLXAC010000010.1"/>
</dbReference>
<evidence type="ECO:0000256" key="1">
    <source>
        <dbReference type="ARBA" id="ARBA00004651"/>
    </source>
</evidence>
<proteinExistence type="inferred from homology"/>